<dbReference type="InterPro" id="IPR036388">
    <property type="entry name" value="WH-like_DNA-bd_sf"/>
</dbReference>
<dbReference type="PROSITE" id="PS51078">
    <property type="entry name" value="ICLR_ED"/>
    <property type="match status" value="1"/>
</dbReference>
<feature type="domain" description="HTH iclR-type" evidence="5">
    <location>
        <begin position="9"/>
        <end position="68"/>
    </location>
</feature>
<keyword evidence="1" id="KW-0805">Transcription regulation</keyword>
<gene>
    <name evidence="7" type="ORF">SAMN05216285_0125</name>
</gene>
<dbReference type="GO" id="GO:0003677">
    <property type="term" value="F:DNA binding"/>
    <property type="evidence" value="ECO:0007669"/>
    <property type="project" value="UniProtKB-KW"/>
</dbReference>
<dbReference type="Gene3D" id="3.30.450.40">
    <property type="match status" value="1"/>
</dbReference>
<dbReference type="PANTHER" id="PTHR30136:SF35">
    <property type="entry name" value="HTH-TYPE TRANSCRIPTIONAL REGULATOR RV1719"/>
    <property type="match status" value="1"/>
</dbReference>
<protein>
    <submittedName>
        <fullName evidence="7">Transcriptional regulator, IclR family</fullName>
    </submittedName>
</protein>
<dbReference type="InterPro" id="IPR050707">
    <property type="entry name" value="HTH_MetabolicPath_Reg"/>
</dbReference>
<keyword evidence="2" id="KW-0238">DNA-binding</keyword>
<dbReference type="InterPro" id="IPR036390">
    <property type="entry name" value="WH_DNA-bd_sf"/>
</dbReference>
<dbReference type="SUPFAM" id="SSF46785">
    <property type="entry name" value="Winged helix' DNA-binding domain"/>
    <property type="match status" value="1"/>
</dbReference>
<reference evidence="8" key="1">
    <citation type="submission" date="2016-10" db="EMBL/GenBank/DDBJ databases">
        <authorList>
            <person name="Varghese N."/>
        </authorList>
    </citation>
    <scope>NUCLEOTIDE SEQUENCE [LARGE SCALE GENOMIC DNA]</scope>
    <source>
        <strain evidence="8">CGMCC 1.12284</strain>
    </source>
</reference>
<sequence length="254" mass="28387">MGKRTEGTIKSDETLLEILETLHSYERVSLTTIADEVGVSKSTVHRHLRTLQNRRFVTKIDDEYVLGLEFLRFGGAARERYSFHRQSKAIVQQVADQTGEFVGFLVEDQGIGTFLYCEMGTEGVPSEARVGQNLYLHQSASGKAVLAHLPADRREEILDEYDLPARTENTITDREELRSELAEIRDRGYATVHGEYVDGLKAVAAPAFDPDDALLGSLVVAGPSHRLRGDRFESELPDLIQGAVKEFELTISYT</sequence>
<evidence type="ECO:0000256" key="1">
    <source>
        <dbReference type="ARBA" id="ARBA00023015"/>
    </source>
</evidence>
<dbReference type="eggNOG" id="arCOG02798">
    <property type="taxonomic scope" value="Archaea"/>
</dbReference>
<dbReference type="GO" id="GO:0045892">
    <property type="term" value="P:negative regulation of DNA-templated transcription"/>
    <property type="evidence" value="ECO:0007669"/>
    <property type="project" value="TreeGrafter"/>
</dbReference>
<dbReference type="Gene3D" id="1.10.10.10">
    <property type="entry name" value="Winged helix-like DNA-binding domain superfamily/Winged helix DNA-binding domain"/>
    <property type="match status" value="1"/>
</dbReference>
<evidence type="ECO:0000259" key="4">
    <source>
        <dbReference type="PROSITE" id="PS51000"/>
    </source>
</evidence>
<dbReference type="PANTHER" id="PTHR30136">
    <property type="entry name" value="HELIX-TURN-HELIX TRANSCRIPTIONAL REGULATOR, ICLR FAMILY"/>
    <property type="match status" value="1"/>
</dbReference>
<dbReference type="InterPro" id="IPR005471">
    <property type="entry name" value="Tscrpt_reg_IclR_N"/>
</dbReference>
<dbReference type="Pfam" id="PF01614">
    <property type="entry name" value="IclR_C"/>
    <property type="match status" value="1"/>
</dbReference>
<evidence type="ECO:0000256" key="2">
    <source>
        <dbReference type="ARBA" id="ARBA00023125"/>
    </source>
</evidence>
<keyword evidence="3" id="KW-0804">Transcription</keyword>
<dbReference type="GO" id="GO:0003700">
    <property type="term" value="F:DNA-binding transcription factor activity"/>
    <property type="evidence" value="ECO:0007669"/>
    <property type="project" value="InterPro"/>
</dbReference>
<dbReference type="PROSITE" id="PS51000">
    <property type="entry name" value="HTH_DEOR_2"/>
    <property type="match status" value="1"/>
</dbReference>
<dbReference type="InterPro" id="IPR029016">
    <property type="entry name" value="GAF-like_dom_sf"/>
</dbReference>
<dbReference type="InterPro" id="IPR014757">
    <property type="entry name" value="Tscrpt_reg_IclR_C"/>
</dbReference>
<evidence type="ECO:0000259" key="6">
    <source>
        <dbReference type="PROSITE" id="PS51078"/>
    </source>
</evidence>
<evidence type="ECO:0000256" key="3">
    <source>
        <dbReference type="ARBA" id="ARBA00023163"/>
    </source>
</evidence>
<dbReference type="InterPro" id="IPR001034">
    <property type="entry name" value="DeoR_HTH"/>
</dbReference>
<dbReference type="AlphaFoldDB" id="A0A1I0LYI4"/>
<feature type="domain" description="HTH deoR-type" evidence="4">
    <location>
        <begin position="11"/>
        <end position="78"/>
    </location>
</feature>
<keyword evidence="8" id="KW-1185">Reference proteome</keyword>
<name>A0A1I0LYI4_9EURY</name>
<dbReference type="SMART" id="SM00346">
    <property type="entry name" value="HTH_ICLR"/>
    <property type="match status" value="1"/>
</dbReference>
<dbReference type="EMBL" id="FOIS01000001">
    <property type="protein sequence ID" value="SEV80524.1"/>
    <property type="molecule type" value="Genomic_DNA"/>
</dbReference>
<feature type="domain" description="IclR-ED" evidence="6">
    <location>
        <begin position="69"/>
        <end position="253"/>
    </location>
</feature>
<accession>A0A1I0LYI4</accession>
<dbReference type="Proteomes" id="UP000183275">
    <property type="component" value="Unassembled WGS sequence"/>
</dbReference>
<dbReference type="Pfam" id="PF09339">
    <property type="entry name" value="HTH_IclR"/>
    <property type="match status" value="1"/>
</dbReference>
<organism evidence="7 8">
    <name type="scientific">Natrinema salifodinae</name>
    <dbReference type="NCBI Taxonomy" id="1202768"/>
    <lineage>
        <taxon>Archaea</taxon>
        <taxon>Methanobacteriati</taxon>
        <taxon>Methanobacteriota</taxon>
        <taxon>Stenosarchaea group</taxon>
        <taxon>Halobacteria</taxon>
        <taxon>Halobacteriales</taxon>
        <taxon>Natrialbaceae</taxon>
        <taxon>Natrinema</taxon>
    </lineage>
</organism>
<dbReference type="OrthoDB" id="14763at2157"/>
<evidence type="ECO:0000259" key="5">
    <source>
        <dbReference type="PROSITE" id="PS51077"/>
    </source>
</evidence>
<dbReference type="PROSITE" id="PS51077">
    <property type="entry name" value="HTH_ICLR"/>
    <property type="match status" value="1"/>
</dbReference>
<dbReference type="SUPFAM" id="SSF55781">
    <property type="entry name" value="GAF domain-like"/>
    <property type="match status" value="1"/>
</dbReference>
<evidence type="ECO:0000313" key="8">
    <source>
        <dbReference type="Proteomes" id="UP000183275"/>
    </source>
</evidence>
<evidence type="ECO:0000313" key="7">
    <source>
        <dbReference type="EMBL" id="SEV80524.1"/>
    </source>
</evidence>
<proteinExistence type="predicted"/>
<dbReference type="RefSeq" id="WP_049990218.1">
    <property type="nucleotide sequence ID" value="NZ_FOIS01000001.1"/>
</dbReference>